<evidence type="ECO:0000256" key="5">
    <source>
        <dbReference type="ARBA" id="ARBA00022737"/>
    </source>
</evidence>
<feature type="domain" description="Integrin alpha second immunoglobulin-like" evidence="17">
    <location>
        <begin position="640"/>
        <end position="787"/>
    </location>
</feature>
<evidence type="ECO:0000256" key="12">
    <source>
        <dbReference type="ARBA" id="ARBA00023180"/>
    </source>
</evidence>
<dbReference type="GO" id="GO:0007229">
    <property type="term" value="P:integrin-mediated signaling pathway"/>
    <property type="evidence" value="ECO:0007669"/>
    <property type="project" value="UniProtKB-KW"/>
</dbReference>
<dbReference type="GO" id="GO:0098609">
    <property type="term" value="P:cell-cell adhesion"/>
    <property type="evidence" value="ECO:0007669"/>
    <property type="project" value="TreeGrafter"/>
</dbReference>
<dbReference type="InterPro" id="IPR018184">
    <property type="entry name" value="Integrin_alpha_C_CS"/>
</dbReference>
<dbReference type="InterPro" id="IPR013649">
    <property type="entry name" value="Integrin_alpha_Ig-like_1"/>
</dbReference>
<dbReference type="Gene3D" id="2.60.40.1460">
    <property type="entry name" value="Integrin domains. Chain A, domain 2"/>
    <property type="match status" value="1"/>
</dbReference>
<evidence type="ECO:0000256" key="15">
    <source>
        <dbReference type="SAM" id="MobiDB-lite"/>
    </source>
</evidence>
<dbReference type="PANTHER" id="PTHR23220">
    <property type="entry name" value="INTEGRIN ALPHA"/>
    <property type="match status" value="1"/>
</dbReference>
<evidence type="ECO:0000256" key="6">
    <source>
        <dbReference type="ARBA" id="ARBA00022889"/>
    </source>
</evidence>
<evidence type="ECO:0000313" key="20">
    <source>
        <dbReference type="Proteomes" id="UP001176961"/>
    </source>
</evidence>
<dbReference type="GO" id="GO:0007160">
    <property type="term" value="P:cell-matrix adhesion"/>
    <property type="evidence" value="ECO:0007669"/>
    <property type="project" value="TreeGrafter"/>
</dbReference>
<evidence type="ECO:0008006" key="21">
    <source>
        <dbReference type="Google" id="ProtNLM"/>
    </source>
</evidence>
<dbReference type="InterPro" id="IPR032695">
    <property type="entry name" value="Integrin_dom_sf"/>
</dbReference>
<gene>
    <name evidence="19" type="ORF">CYNAS_LOCUS10984</name>
</gene>
<dbReference type="InterPro" id="IPR013517">
    <property type="entry name" value="FG-GAP"/>
</dbReference>
<feature type="chain" id="PRO_5041486179" description="Integrin alpha-2 domain-containing protein" evidence="14">
    <location>
        <begin position="19"/>
        <end position="1448"/>
    </location>
</feature>
<dbReference type="GO" id="GO:0005178">
    <property type="term" value="F:integrin binding"/>
    <property type="evidence" value="ECO:0007669"/>
    <property type="project" value="TreeGrafter"/>
</dbReference>
<evidence type="ECO:0000259" key="17">
    <source>
        <dbReference type="Pfam" id="PF20805"/>
    </source>
</evidence>
<evidence type="ECO:0000259" key="16">
    <source>
        <dbReference type="Pfam" id="PF08441"/>
    </source>
</evidence>
<evidence type="ECO:0000256" key="13">
    <source>
        <dbReference type="PROSITE-ProRule" id="PRU00803"/>
    </source>
</evidence>
<protein>
    <recommendedName>
        <fullName evidence="21">Integrin alpha-2 domain-containing protein</fullName>
    </recommendedName>
</protein>
<dbReference type="Proteomes" id="UP001176961">
    <property type="component" value="Unassembled WGS sequence"/>
</dbReference>
<evidence type="ECO:0000256" key="14">
    <source>
        <dbReference type="RuleBase" id="RU003762"/>
    </source>
</evidence>
<evidence type="ECO:0000256" key="11">
    <source>
        <dbReference type="ARBA" id="ARBA00023170"/>
    </source>
</evidence>
<dbReference type="Pfam" id="PF08441">
    <property type="entry name" value="Integrin_A_Ig_1"/>
    <property type="match status" value="1"/>
</dbReference>
<proteinExistence type="inferred from homology"/>
<feature type="domain" description="Integrin alpha first immunoglubulin-like" evidence="16">
    <location>
        <begin position="467"/>
        <end position="638"/>
    </location>
</feature>
<name>A0AA36M5R6_CYLNA</name>
<comment type="subcellular location">
    <subcellularLocation>
        <location evidence="1 14">Membrane</location>
        <topology evidence="1 14">Single-pass type I membrane protein</topology>
    </subcellularLocation>
</comment>
<keyword evidence="11 14" id="KW-0675">Receptor</keyword>
<keyword evidence="12" id="KW-0325">Glycoprotein</keyword>
<dbReference type="GO" id="GO:0033627">
    <property type="term" value="P:cell adhesion mediated by integrin"/>
    <property type="evidence" value="ECO:0007669"/>
    <property type="project" value="TreeGrafter"/>
</dbReference>
<keyword evidence="7 14" id="KW-1133">Transmembrane helix</keyword>
<feature type="domain" description="Integrin alpha third immunoglobulin-like" evidence="18">
    <location>
        <begin position="1253"/>
        <end position="1364"/>
    </location>
</feature>
<dbReference type="Pfam" id="PF20806">
    <property type="entry name" value="Integrin_A_Ig_3"/>
    <property type="match status" value="2"/>
</dbReference>
<keyword evidence="9 14" id="KW-0472">Membrane</keyword>
<dbReference type="InterPro" id="IPR028994">
    <property type="entry name" value="Integrin_alpha_N"/>
</dbReference>
<feature type="compositionally biased region" description="Acidic residues" evidence="15">
    <location>
        <begin position="950"/>
        <end position="976"/>
    </location>
</feature>
<evidence type="ECO:0000259" key="18">
    <source>
        <dbReference type="Pfam" id="PF20806"/>
    </source>
</evidence>
<keyword evidence="8 14" id="KW-0401">Integrin</keyword>
<feature type="region of interest" description="Disordered" evidence="15">
    <location>
        <begin position="1078"/>
        <end position="1097"/>
    </location>
</feature>
<feature type="compositionally biased region" description="Basic and acidic residues" evidence="15">
    <location>
        <begin position="1078"/>
        <end position="1087"/>
    </location>
</feature>
<feature type="compositionally biased region" description="Basic and acidic residues" evidence="15">
    <location>
        <begin position="919"/>
        <end position="949"/>
    </location>
</feature>
<feature type="region of interest" description="Disordered" evidence="15">
    <location>
        <begin position="913"/>
        <end position="1011"/>
    </location>
</feature>
<dbReference type="Gene3D" id="2.60.40.1510">
    <property type="entry name" value="ntegrin, alpha v. Chain A, domain 3"/>
    <property type="match status" value="1"/>
</dbReference>
<comment type="similarity">
    <text evidence="2 14">Belongs to the integrin alpha chain family.</text>
</comment>
<evidence type="ECO:0000256" key="3">
    <source>
        <dbReference type="ARBA" id="ARBA00022692"/>
    </source>
</evidence>
<accession>A0AA36M5R6</accession>
<evidence type="ECO:0000256" key="1">
    <source>
        <dbReference type="ARBA" id="ARBA00004479"/>
    </source>
</evidence>
<dbReference type="InterPro" id="IPR000413">
    <property type="entry name" value="Integrin_alpha"/>
</dbReference>
<feature type="transmembrane region" description="Helical" evidence="14">
    <location>
        <begin position="1377"/>
        <end position="1399"/>
    </location>
</feature>
<organism evidence="19 20">
    <name type="scientific">Cylicocyclus nassatus</name>
    <name type="common">Nematode worm</name>
    <dbReference type="NCBI Taxonomy" id="53992"/>
    <lineage>
        <taxon>Eukaryota</taxon>
        <taxon>Metazoa</taxon>
        <taxon>Ecdysozoa</taxon>
        <taxon>Nematoda</taxon>
        <taxon>Chromadorea</taxon>
        <taxon>Rhabditida</taxon>
        <taxon>Rhabditina</taxon>
        <taxon>Rhabditomorpha</taxon>
        <taxon>Strongyloidea</taxon>
        <taxon>Strongylidae</taxon>
        <taxon>Cylicocyclus</taxon>
    </lineage>
</organism>
<keyword evidence="10" id="KW-1015">Disulfide bond</keyword>
<dbReference type="PROSITE" id="PS51470">
    <property type="entry name" value="FG_GAP"/>
    <property type="match status" value="5"/>
</dbReference>
<dbReference type="Gene3D" id="2.130.10.130">
    <property type="entry name" value="Integrin alpha, N-terminal"/>
    <property type="match status" value="1"/>
</dbReference>
<feature type="repeat" description="FG-GAP" evidence="13">
    <location>
        <begin position="20"/>
        <end position="87"/>
    </location>
</feature>
<dbReference type="Pfam" id="PF01839">
    <property type="entry name" value="FG-GAP"/>
    <property type="match status" value="3"/>
</dbReference>
<feature type="domain" description="Integrin alpha third immunoglobulin-like" evidence="18">
    <location>
        <begin position="793"/>
        <end position="900"/>
    </location>
</feature>
<keyword evidence="3 14" id="KW-0812">Transmembrane</keyword>
<dbReference type="Pfam" id="PF20805">
    <property type="entry name" value="Integrin_A_Ig_2"/>
    <property type="match status" value="1"/>
</dbReference>
<dbReference type="Gene3D" id="2.60.40.1530">
    <property type="entry name" value="ntegrin, alpha v. Chain A, domain 4"/>
    <property type="match status" value="2"/>
</dbReference>
<evidence type="ECO:0000256" key="8">
    <source>
        <dbReference type="ARBA" id="ARBA00023037"/>
    </source>
</evidence>
<keyword evidence="4 14" id="KW-0732">Signal</keyword>
<evidence type="ECO:0000256" key="7">
    <source>
        <dbReference type="ARBA" id="ARBA00022989"/>
    </source>
</evidence>
<dbReference type="SUPFAM" id="SSF69318">
    <property type="entry name" value="Integrin alpha N-terminal domain"/>
    <property type="match status" value="1"/>
</dbReference>
<feature type="region of interest" description="Disordered" evidence="15">
    <location>
        <begin position="1410"/>
        <end position="1448"/>
    </location>
</feature>
<dbReference type="PRINTS" id="PR01185">
    <property type="entry name" value="INTEGRINA"/>
</dbReference>
<sequence length="1448" mass="159573">MRAWLVISSLLLVVHVWTFNIDTKNAVVHSMPSTYFGYSLDFYNEEKGMPVLVVGAPESETTNPNLRGIRRPGAVYVCSVNKPTCREAHIDPKQGNERRLNGSVLAPIEDKAYQFFGATVKSNKKHDKLIMCAPKYKYFFSKFEVIEPVGTCFFTEQGFTKTQEFASCRQEPARHGRHRFGYGQCGFSAALPDRYSKGDERAFIGAPGVWYWQGAIFSQNVRNFTDRPNTEYGGKEYDHDMMGYATATGDLDGDGLDDIVAGVPRGNDLAGKLVLYTSKLKMLVNLTDPSSSQQGQYCGGSLAVTDLNKDGRDDIIMGCPFYTDYVTVKDAKTQERKPQYDVGKVVVFYQTAPGVFDRTSVLVGEDQWGRFGFSLAAVGDLNQDGYNDFIVGAPYAGMNKAGAVYVMHGSKDGVRPKYTQKIEGGAMGPNIKTFGFAVAGGVDVDGNGMPDVAVGAWKSGNVAVMTTKPVVTVTGQTDADGVTINIEDKNCDVDAKLGKQSCRNINTCLRYEGRGDTPNDLEFVLRYNLDDHSPEPRAYFLHKDVKADRDITVAPESKTRDHPNIIERRVRLEKNRQKCFKQRFFASNTMRDKLSPIHWSVNYTYVESKTGRVRGGQLEPAIDTTVPLAFENKINIANNCGKDDVCIPDLRVQAAADREKFMLGTKDNSMIVNVTVQNGGEDSYETKLFFDVPEGFEYSGVVSTDEKTAPSCSPTTTEPNEDGSWTFACELGNPLPQDKTLSTAVRITANEQKPPLKPIEIRAYVNSTNEEDESTSNDNMIAFTVPVDFRNQLTLNGRSNPEQVDFSTRNKTPTDVFDDSEIGPVVSHLYQVSNRGPSEIDSATLDIFWPSFSTEGGHLLYMITDPVISDPSKGRCRVKQVQNINPLNLRVTNEHLATESFNRLPGVDYEGEVEEEGVRDEGGGGDIRGHVGDVRGHGGDVRGGHIREGELDEEEEEWEEGDEGEEEEGDEEEEGIIDYSETQSYVPKTHSPHPTGARRGEQRTRTRTQTQLVKPHVIGPGSAGTGTGTGTQEIRRRVGTSRTKTPTVYDAGRSHYAHEVVAHGGNPDTERNHRYEGDGRPHTHIEKPITATLGPRGYPTTHSGISGIGRQAHGTVHGGASVGGRSDKVQLVASHGSTSGLTGRTHQTPPVIVAKAEQEGGKHVVTQGATGGTRVAITHGGAGPTHVVTANGVGGKSHFVYEEKPRKQVEYEYIPDEDYEEEDEDYERGGSRIKREAKKKIKTTRLRPDGKVAPGEKARFADLRQAVKDSKDAGGAIDYQGILSRASVDCNSLRCTHIECDLHNIKENEFVLVEIFSRLYTNTLVDERNPGGEVSSLALARVTNTKINWPHKPTLVTAVTTSLNAIDDEASAAGVPWWLYLLAILIGLVLLSLLILLLWRCGFFKRNRPHTEKAERKENRDPDGRYADTKTRYAGPDTYNPESHGHLL</sequence>
<dbReference type="InterPro" id="IPR048286">
    <property type="entry name" value="Integrin_alpha_Ig-like_3"/>
</dbReference>
<evidence type="ECO:0000256" key="2">
    <source>
        <dbReference type="ARBA" id="ARBA00008054"/>
    </source>
</evidence>
<dbReference type="EMBL" id="CATQJL010000223">
    <property type="protein sequence ID" value="CAJ0599001.1"/>
    <property type="molecule type" value="Genomic_DNA"/>
</dbReference>
<dbReference type="GO" id="GO:0048513">
    <property type="term" value="P:animal organ development"/>
    <property type="evidence" value="ECO:0007669"/>
    <property type="project" value="UniProtKB-ARBA"/>
</dbReference>
<dbReference type="SUPFAM" id="SSF69179">
    <property type="entry name" value="Integrin domains"/>
    <property type="match status" value="3"/>
</dbReference>
<evidence type="ECO:0000256" key="9">
    <source>
        <dbReference type="ARBA" id="ARBA00023136"/>
    </source>
</evidence>
<feature type="repeat" description="FG-GAP" evidence="13">
    <location>
        <begin position="357"/>
        <end position="416"/>
    </location>
</feature>
<dbReference type="FunFam" id="1.20.5.930:FF:000001">
    <property type="entry name" value="Integrin subunit alpha V"/>
    <property type="match status" value="1"/>
</dbReference>
<evidence type="ECO:0000313" key="19">
    <source>
        <dbReference type="EMBL" id="CAJ0599001.1"/>
    </source>
</evidence>
<feature type="compositionally biased region" description="Basic and acidic residues" evidence="15">
    <location>
        <begin position="1410"/>
        <end position="1431"/>
    </location>
</feature>
<dbReference type="PANTHER" id="PTHR23220:SF133">
    <property type="entry name" value="INTEGRIN ALPHA-PS2"/>
    <property type="match status" value="1"/>
</dbReference>
<keyword evidence="6 14" id="KW-0130">Cell adhesion</keyword>
<feature type="signal peptide" evidence="14">
    <location>
        <begin position="1"/>
        <end position="18"/>
    </location>
</feature>
<dbReference type="Gene3D" id="1.20.5.930">
    <property type="entry name" value="Bicelle-embedded integrin alpha(iib) transmembrane segment"/>
    <property type="match status" value="1"/>
</dbReference>
<feature type="repeat" description="FG-GAP" evidence="13">
    <location>
        <begin position="420"/>
        <end position="482"/>
    </location>
</feature>
<reference evidence="19" key="1">
    <citation type="submission" date="2023-07" db="EMBL/GenBank/DDBJ databases">
        <authorList>
            <consortium name="CYATHOMIX"/>
        </authorList>
    </citation>
    <scope>NUCLEOTIDE SEQUENCE</scope>
    <source>
        <strain evidence="19">N/A</strain>
    </source>
</reference>
<dbReference type="InterPro" id="IPR048285">
    <property type="entry name" value="Integrin_alpha_Ig-like_2"/>
</dbReference>
<feature type="repeat" description="FG-GAP" evidence="13">
    <location>
        <begin position="229"/>
        <end position="285"/>
    </location>
</feature>
<dbReference type="PROSITE" id="PS00242">
    <property type="entry name" value="INTEGRIN_ALPHA"/>
    <property type="match status" value="1"/>
</dbReference>
<feature type="repeat" description="FG-GAP" evidence="13">
    <location>
        <begin position="286"/>
        <end position="322"/>
    </location>
</feature>
<evidence type="ECO:0000256" key="4">
    <source>
        <dbReference type="ARBA" id="ARBA00022729"/>
    </source>
</evidence>
<dbReference type="SMART" id="SM00191">
    <property type="entry name" value="Int_alpha"/>
    <property type="match status" value="5"/>
</dbReference>
<evidence type="ECO:0000256" key="10">
    <source>
        <dbReference type="ARBA" id="ARBA00023157"/>
    </source>
</evidence>
<dbReference type="GO" id="GO:0008305">
    <property type="term" value="C:integrin complex"/>
    <property type="evidence" value="ECO:0007669"/>
    <property type="project" value="InterPro"/>
</dbReference>
<dbReference type="GO" id="GO:0009897">
    <property type="term" value="C:external side of plasma membrane"/>
    <property type="evidence" value="ECO:0007669"/>
    <property type="project" value="TreeGrafter"/>
</dbReference>
<dbReference type="InterPro" id="IPR013519">
    <property type="entry name" value="Int_alpha_beta-p"/>
</dbReference>
<comment type="caution">
    <text evidence="19">The sequence shown here is derived from an EMBL/GenBank/DDBJ whole genome shotgun (WGS) entry which is preliminary data.</text>
</comment>
<keyword evidence="20" id="KW-1185">Reference proteome</keyword>
<keyword evidence="5" id="KW-0677">Repeat</keyword>